<evidence type="ECO:0000313" key="3">
    <source>
        <dbReference type="Proteomes" id="UP001162811"/>
    </source>
</evidence>
<feature type="coiled-coil region" evidence="1">
    <location>
        <begin position="84"/>
        <end position="119"/>
    </location>
</feature>
<evidence type="ECO:0000313" key="2">
    <source>
        <dbReference type="EMBL" id="MCO5398329.1"/>
    </source>
</evidence>
<proteinExistence type="predicted"/>
<reference evidence="2" key="2">
    <citation type="journal article" date="2023" name="Front. Microbiol.">
        <title>Ralstonia chuxiongensis sp. nov., Ralstonia mojiangensis sp. nov., and Ralstonia soli sp. nov., isolated from tobacco fields, are three novel species in the family Burkholderiaceae.</title>
        <authorList>
            <person name="Lu C.H."/>
            <person name="Zhang Y.Y."/>
            <person name="Jiang N."/>
            <person name="Chen W."/>
            <person name="Shao X."/>
            <person name="Zhao Z.M."/>
            <person name="Lu W.L."/>
            <person name="Hu X."/>
            <person name="Xi Y.X."/>
            <person name="Zou S.Y."/>
            <person name="Wei Q.J."/>
            <person name="Lin Z.L."/>
            <person name="Gong L."/>
            <person name="Gai X.T."/>
            <person name="Zhang L.Q."/>
            <person name="Li J.Y."/>
            <person name="Jin Y."/>
            <person name="Xia Z.Y."/>
        </authorList>
    </citation>
    <scope>NUCLEOTIDE SEQUENCE</scope>
    <source>
        <strain evidence="2">21MJYT02-11</strain>
    </source>
</reference>
<protein>
    <submittedName>
        <fullName evidence="2">Uncharacterized protein</fullName>
    </submittedName>
</protein>
<dbReference type="RefSeq" id="WP_252679399.1">
    <property type="nucleotide sequence ID" value="NZ_JAMXHT010000003.1"/>
</dbReference>
<name>A0ABT1AJ46_9RALS</name>
<evidence type="ECO:0000256" key="1">
    <source>
        <dbReference type="SAM" id="Coils"/>
    </source>
</evidence>
<sequence>MTEEDFKKQATKFVTEAWERIFGVSNTVIANSKLYGFHGIQLIENPNIHQLLSSMGVVSGMLDTIISHLSNPGVDLGPENVRLLLNAKKQVSQLEAVAAALAADDEALYNEEVEKLQNQAAF</sequence>
<dbReference type="EMBL" id="JAMXHT010000003">
    <property type="protein sequence ID" value="MCO5398329.1"/>
    <property type="molecule type" value="Genomic_DNA"/>
</dbReference>
<comment type="caution">
    <text evidence="2">The sequence shown here is derived from an EMBL/GenBank/DDBJ whole genome shotgun (WGS) entry which is preliminary data.</text>
</comment>
<keyword evidence="3" id="KW-1185">Reference proteome</keyword>
<organism evidence="2 3">
    <name type="scientific">Ralstonia soli</name>
    <dbReference type="NCBI Taxonomy" id="2953896"/>
    <lineage>
        <taxon>Bacteria</taxon>
        <taxon>Pseudomonadati</taxon>
        <taxon>Pseudomonadota</taxon>
        <taxon>Betaproteobacteria</taxon>
        <taxon>Burkholderiales</taxon>
        <taxon>Burkholderiaceae</taxon>
        <taxon>Ralstonia</taxon>
    </lineage>
</organism>
<accession>A0ABT1AJ46</accession>
<keyword evidence="1" id="KW-0175">Coiled coil</keyword>
<dbReference type="Proteomes" id="UP001162811">
    <property type="component" value="Unassembled WGS sequence"/>
</dbReference>
<gene>
    <name evidence="2" type="ORF">NG900_08990</name>
</gene>
<reference evidence="2" key="1">
    <citation type="submission" date="2022-06" db="EMBL/GenBank/DDBJ databases">
        <authorList>
            <person name="Lu C.-H."/>
        </authorList>
    </citation>
    <scope>NUCLEOTIDE SEQUENCE</scope>
    <source>
        <strain evidence="2">21MJYT02-11</strain>
    </source>
</reference>